<gene>
    <name evidence="3" type="ORF">OFUS_LOCUS25087</name>
</gene>
<reference evidence="3" key="1">
    <citation type="submission" date="2022-03" db="EMBL/GenBank/DDBJ databases">
        <authorList>
            <person name="Martin C."/>
        </authorList>
    </citation>
    <scope>NUCLEOTIDE SEQUENCE</scope>
</reference>
<feature type="compositionally biased region" description="Acidic residues" evidence="1">
    <location>
        <begin position="322"/>
        <end position="332"/>
    </location>
</feature>
<feature type="region of interest" description="Disordered" evidence="1">
    <location>
        <begin position="316"/>
        <end position="356"/>
    </location>
</feature>
<dbReference type="Proteomes" id="UP000749559">
    <property type="component" value="Unassembled WGS sequence"/>
</dbReference>
<organism evidence="3 4">
    <name type="scientific">Owenia fusiformis</name>
    <name type="common">Polychaete worm</name>
    <dbReference type="NCBI Taxonomy" id="6347"/>
    <lineage>
        <taxon>Eukaryota</taxon>
        <taxon>Metazoa</taxon>
        <taxon>Spiralia</taxon>
        <taxon>Lophotrochozoa</taxon>
        <taxon>Annelida</taxon>
        <taxon>Polychaeta</taxon>
        <taxon>Sedentaria</taxon>
        <taxon>Canalipalpata</taxon>
        <taxon>Sabellida</taxon>
        <taxon>Oweniida</taxon>
        <taxon>Oweniidae</taxon>
        <taxon>Owenia</taxon>
    </lineage>
</organism>
<keyword evidence="2" id="KW-0472">Membrane</keyword>
<keyword evidence="4" id="KW-1185">Reference proteome</keyword>
<feature type="transmembrane region" description="Helical" evidence="2">
    <location>
        <begin position="142"/>
        <end position="169"/>
    </location>
</feature>
<feature type="compositionally biased region" description="Polar residues" evidence="1">
    <location>
        <begin position="284"/>
        <end position="304"/>
    </location>
</feature>
<feature type="compositionally biased region" description="Polar residues" evidence="1">
    <location>
        <begin position="344"/>
        <end position="354"/>
    </location>
</feature>
<evidence type="ECO:0000313" key="4">
    <source>
        <dbReference type="Proteomes" id="UP000749559"/>
    </source>
</evidence>
<feature type="region of interest" description="Disordered" evidence="1">
    <location>
        <begin position="277"/>
        <end position="304"/>
    </location>
</feature>
<accession>A0A8S4Q778</accession>
<evidence type="ECO:0000256" key="2">
    <source>
        <dbReference type="SAM" id="Phobius"/>
    </source>
</evidence>
<comment type="caution">
    <text evidence="3">The sequence shown here is derived from an EMBL/GenBank/DDBJ whole genome shotgun (WGS) entry which is preliminary data.</text>
</comment>
<keyword evidence="2" id="KW-0812">Transmembrane</keyword>
<evidence type="ECO:0000313" key="3">
    <source>
        <dbReference type="EMBL" id="CAH1801280.1"/>
    </source>
</evidence>
<protein>
    <submittedName>
        <fullName evidence="3">Uncharacterized protein</fullName>
    </submittedName>
</protein>
<dbReference type="AlphaFoldDB" id="A0A8S4Q778"/>
<evidence type="ECO:0000256" key="1">
    <source>
        <dbReference type="SAM" id="MobiDB-lite"/>
    </source>
</evidence>
<sequence length="374" mass="41521">MATSNMTFTCDIKVSVGSFLDVNLVRASNPGSIVLTIDTGNKSTMNLKEWPDSLDLVRQFETSNLLRENATDETVSLNFDIPAGKPYIFWVAVAAPNIRRIKCNPVTGTPMSFSPCPIGMQVNTPTIKTSKEDKQLTSDPNMVLIFAITVTIYGSIAVAATIAALVYIFRKSLRKARTNSLPPGVEDLSDTEQPNVTQNCVRNMDTSATSQWDNVHVEGYLQPVDSRNGRSGRYDEFDITQPRSDAFQNNGVLQTSSHNNEAFEPDYLNEDFINDLKKMKPENPGSNQDNSFHQPNSNEDNVSLHSYVDIGDPANLYHMLGEDDDVDVDDEPNAYKPKGKRNSKMPSSENNVDASISDELKLKLQARKIISEKE</sequence>
<name>A0A8S4Q778_OWEFU</name>
<proteinExistence type="predicted"/>
<keyword evidence="2" id="KW-1133">Transmembrane helix</keyword>
<dbReference type="EMBL" id="CAIIXF020000012">
    <property type="protein sequence ID" value="CAH1801280.1"/>
    <property type="molecule type" value="Genomic_DNA"/>
</dbReference>